<evidence type="ECO:0000256" key="9">
    <source>
        <dbReference type="ARBA" id="ARBA00023239"/>
    </source>
</evidence>
<evidence type="ECO:0000256" key="10">
    <source>
        <dbReference type="ARBA" id="ARBA00047909"/>
    </source>
</evidence>
<comment type="similarity">
    <text evidence="2">Belongs to the sterol desaturase family.</text>
</comment>
<dbReference type="SUPFAM" id="SSF51735">
    <property type="entry name" value="NAD(P)-binding Rossmann-fold domains"/>
    <property type="match status" value="1"/>
</dbReference>
<evidence type="ECO:0000256" key="1">
    <source>
        <dbReference type="ARBA" id="ARBA00004477"/>
    </source>
</evidence>
<evidence type="ECO:0000313" key="14">
    <source>
        <dbReference type="EMBL" id="KAG2607634.1"/>
    </source>
</evidence>
<evidence type="ECO:0000256" key="2">
    <source>
        <dbReference type="ARBA" id="ARBA00009324"/>
    </source>
</evidence>
<feature type="transmembrane region" description="Helical" evidence="11">
    <location>
        <begin position="259"/>
        <end position="277"/>
    </location>
</feature>
<dbReference type="InterPro" id="IPR050307">
    <property type="entry name" value="Sterol_Desaturase_Related"/>
</dbReference>
<name>A0A8T0TF23_PANVG</name>
<dbReference type="Proteomes" id="UP000823388">
    <property type="component" value="Chromosome 4N"/>
</dbReference>
<feature type="domain" description="Fatty acid hydroxylase" evidence="12">
    <location>
        <begin position="65"/>
        <end position="205"/>
    </location>
</feature>
<comment type="catalytic activity">
    <reaction evidence="10">
        <text>a long-chain fatty aldehyde + 2 NADPH + O2 + H(+) = a long-chain alkane + formate + 2 NADP(+) + H2O</text>
        <dbReference type="Rhea" id="RHEA:21440"/>
        <dbReference type="ChEBI" id="CHEBI:15377"/>
        <dbReference type="ChEBI" id="CHEBI:15378"/>
        <dbReference type="ChEBI" id="CHEBI:15379"/>
        <dbReference type="ChEBI" id="CHEBI:15740"/>
        <dbReference type="ChEBI" id="CHEBI:17176"/>
        <dbReference type="ChEBI" id="CHEBI:57783"/>
        <dbReference type="ChEBI" id="CHEBI:58349"/>
        <dbReference type="ChEBI" id="CHEBI:83563"/>
        <dbReference type="EC" id="4.1.99.5"/>
    </reaction>
</comment>
<organism evidence="14 15">
    <name type="scientific">Panicum virgatum</name>
    <name type="common">Blackwell switchgrass</name>
    <dbReference type="NCBI Taxonomy" id="38727"/>
    <lineage>
        <taxon>Eukaryota</taxon>
        <taxon>Viridiplantae</taxon>
        <taxon>Streptophyta</taxon>
        <taxon>Embryophyta</taxon>
        <taxon>Tracheophyta</taxon>
        <taxon>Spermatophyta</taxon>
        <taxon>Magnoliopsida</taxon>
        <taxon>Liliopsida</taxon>
        <taxon>Poales</taxon>
        <taxon>Poaceae</taxon>
        <taxon>PACMAD clade</taxon>
        <taxon>Panicoideae</taxon>
        <taxon>Panicodae</taxon>
        <taxon>Paniceae</taxon>
        <taxon>Panicinae</taxon>
        <taxon>Panicum</taxon>
        <taxon>Panicum sect. Hiantes</taxon>
    </lineage>
</organism>
<comment type="caution">
    <text evidence="14">The sequence shown here is derived from an EMBL/GenBank/DDBJ whole genome shotgun (WGS) entry which is preliminary data.</text>
</comment>
<comment type="subcellular location">
    <subcellularLocation>
        <location evidence="1">Endoplasmic reticulum membrane</location>
        <topology evidence="1">Multi-pass membrane protein</topology>
    </subcellularLocation>
</comment>
<keyword evidence="4 11" id="KW-0812">Transmembrane</keyword>
<keyword evidence="8 11" id="KW-0472">Membrane</keyword>
<evidence type="ECO:0000256" key="6">
    <source>
        <dbReference type="ARBA" id="ARBA00022857"/>
    </source>
</evidence>
<keyword evidence="7 11" id="KW-1133">Transmembrane helix</keyword>
<evidence type="ECO:0000313" key="15">
    <source>
        <dbReference type="Proteomes" id="UP000823388"/>
    </source>
</evidence>
<evidence type="ECO:0000256" key="4">
    <source>
        <dbReference type="ARBA" id="ARBA00022692"/>
    </source>
</evidence>
<evidence type="ECO:0000256" key="5">
    <source>
        <dbReference type="ARBA" id="ARBA00022824"/>
    </source>
</evidence>
<reference evidence="14" key="1">
    <citation type="submission" date="2020-05" db="EMBL/GenBank/DDBJ databases">
        <title>WGS assembly of Panicum virgatum.</title>
        <authorList>
            <person name="Lovell J.T."/>
            <person name="Jenkins J."/>
            <person name="Shu S."/>
            <person name="Juenger T.E."/>
            <person name="Schmutz J."/>
        </authorList>
    </citation>
    <scope>NUCLEOTIDE SEQUENCE</scope>
    <source>
        <strain evidence="14">AP13</strain>
    </source>
</reference>
<evidence type="ECO:0000259" key="12">
    <source>
        <dbReference type="Pfam" id="PF04116"/>
    </source>
</evidence>
<evidence type="ECO:0000256" key="8">
    <source>
        <dbReference type="ARBA" id="ARBA00023136"/>
    </source>
</evidence>
<dbReference type="GO" id="GO:0006950">
    <property type="term" value="P:response to stress"/>
    <property type="evidence" value="ECO:0007669"/>
    <property type="project" value="UniProtKB-ARBA"/>
</dbReference>
<evidence type="ECO:0000256" key="11">
    <source>
        <dbReference type="SAM" id="Phobius"/>
    </source>
</evidence>
<dbReference type="GO" id="GO:0016491">
    <property type="term" value="F:oxidoreductase activity"/>
    <property type="evidence" value="ECO:0007669"/>
    <property type="project" value="InterPro"/>
</dbReference>
<dbReference type="GO" id="GO:0071771">
    <property type="term" value="F:aldehyde oxygenase (deformylating) activity"/>
    <property type="evidence" value="ECO:0007669"/>
    <property type="project" value="UniProtKB-EC"/>
</dbReference>
<dbReference type="InterPro" id="IPR021940">
    <property type="entry name" value="CER1-like_C"/>
</dbReference>
<dbReference type="GO" id="GO:0008610">
    <property type="term" value="P:lipid biosynthetic process"/>
    <property type="evidence" value="ECO:0007669"/>
    <property type="project" value="InterPro"/>
</dbReference>
<accession>A0A8T0TF23</accession>
<dbReference type="GO" id="GO:0005506">
    <property type="term" value="F:iron ion binding"/>
    <property type="evidence" value="ECO:0007669"/>
    <property type="project" value="InterPro"/>
</dbReference>
<evidence type="ECO:0000256" key="3">
    <source>
        <dbReference type="ARBA" id="ARBA00013146"/>
    </source>
</evidence>
<dbReference type="InterPro" id="IPR006694">
    <property type="entry name" value="Fatty_acid_hydroxylase"/>
</dbReference>
<sequence>MLFFTRRRRVVKDGVDFSQIDAEWDWDNMVILQTLIAAMVTNSPSFPGVAELRAWDPRGWALALLLHVTVAEPAFYWAHRALHRGPLFSQYHAKHHSSPVTQPLTAGFGTPLEALVLTAAMGAPLAGAFAAGAGSVSLVYGHVLLFDYLRCMGYSNVEVVSHKAFAAVPALRYLIYTPTYLSLHHREKDSNFCLFMPLFDALGGTINAKSWELQKEVDQGMNDRVPDFVFLAHVVDVVSSMHVPFAFRSNSSLPFATRLVLLPLWPVAFAFMLIQWFCSKTFTVSFYFLRGRLHQTWSVPRYGFQYFIPSAKKGINRQIELAILRADKMGVKVISLAALNKNEALNGGGTLFVSKHPNLRVRVVHGNTLTAAVILNEIPSNVKEVFLTGATSKLGRAIALYLCRKKIRVLMLTLSTERFLKIQREAPPESQQYLVQVTKYQAAQSCKTWIVGKWLSPREQRWAPPGTHFHQFVVPPIIGFRRDCTYGKLAAMRLPKDVEGLGSCEYTMERGVVHACHAGGVVHCLEGWGHHEVGAIDVDRIDVVWKAALKHGLTPA</sequence>
<dbReference type="EMBL" id="CM029044">
    <property type="protein sequence ID" value="KAG2607634.1"/>
    <property type="molecule type" value="Genomic_DNA"/>
</dbReference>
<keyword evidence="6" id="KW-0521">NADP</keyword>
<dbReference type="AlphaFoldDB" id="A0A8T0TF23"/>
<keyword evidence="9" id="KW-0456">Lyase</keyword>
<dbReference type="PANTHER" id="PTHR11863">
    <property type="entry name" value="STEROL DESATURASE"/>
    <property type="match status" value="1"/>
</dbReference>
<dbReference type="Pfam" id="PF12076">
    <property type="entry name" value="CER1-like_C"/>
    <property type="match status" value="1"/>
</dbReference>
<dbReference type="GO" id="GO:0005789">
    <property type="term" value="C:endoplasmic reticulum membrane"/>
    <property type="evidence" value="ECO:0007669"/>
    <property type="project" value="UniProtKB-SubCell"/>
</dbReference>
<gene>
    <name evidence="14" type="ORF">PVAP13_4NG263100</name>
</gene>
<dbReference type="InterPro" id="IPR036291">
    <property type="entry name" value="NAD(P)-bd_dom_sf"/>
</dbReference>
<keyword evidence="15" id="KW-1185">Reference proteome</keyword>
<protein>
    <recommendedName>
        <fullName evidence="3">aldehyde oxygenase (deformylating)</fullName>
        <ecNumber evidence="3">4.1.99.5</ecNumber>
    </recommendedName>
</protein>
<dbReference type="Pfam" id="PF04116">
    <property type="entry name" value="FA_hydroxylase"/>
    <property type="match status" value="1"/>
</dbReference>
<feature type="domain" description="Very-long-chain aldehyde decarbonylase CER1-like C-terminal" evidence="13">
    <location>
        <begin position="385"/>
        <end position="555"/>
    </location>
</feature>
<evidence type="ECO:0000259" key="13">
    <source>
        <dbReference type="Pfam" id="PF12076"/>
    </source>
</evidence>
<feature type="transmembrane region" description="Helical" evidence="11">
    <location>
        <begin position="125"/>
        <end position="146"/>
    </location>
</feature>
<dbReference type="EC" id="4.1.99.5" evidence="3"/>
<evidence type="ECO:0000256" key="7">
    <source>
        <dbReference type="ARBA" id="ARBA00022989"/>
    </source>
</evidence>
<keyword evidence="5" id="KW-0256">Endoplasmic reticulum</keyword>
<proteinExistence type="inferred from homology"/>